<keyword evidence="2" id="KW-1185">Reference proteome</keyword>
<name>A0ABS3WGE1_9BACL</name>
<dbReference type="InterPro" id="IPR008767">
    <property type="entry name" value="Phage_SPP1_head-tail_adaptor"/>
</dbReference>
<dbReference type="Gene3D" id="2.40.10.270">
    <property type="entry name" value="Bacteriophage SPP1 head-tail adaptor protein"/>
    <property type="match status" value="1"/>
</dbReference>
<evidence type="ECO:0000313" key="2">
    <source>
        <dbReference type="Proteomes" id="UP000670947"/>
    </source>
</evidence>
<sequence>MDAGRLNQKLEVWAMVKLPNELNEMDYVPRMLKAVHAEIIPQTGSLQRQQGIETVLSQVTHKVIVRYLSGKFITPDMWMLYRGQRFNIRFILDPFMRHEKLELFCEEVIG</sequence>
<dbReference type="Pfam" id="PF05521">
    <property type="entry name" value="Phage_HCP"/>
    <property type="match status" value="1"/>
</dbReference>
<accession>A0ABS3WGE1</accession>
<protein>
    <submittedName>
        <fullName evidence="1">Phage head closure protein</fullName>
    </submittedName>
</protein>
<organism evidence="1 2">
    <name type="scientific">Paenibacillus artemisiicola</name>
    <dbReference type="NCBI Taxonomy" id="1172618"/>
    <lineage>
        <taxon>Bacteria</taxon>
        <taxon>Bacillati</taxon>
        <taxon>Bacillota</taxon>
        <taxon>Bacilli</taxon>
        <taxon>Bacillales</taxon>
        <taxon>Paenibacillaceae</taxon>
        <taxon>Paenibacillus</taxon>
    </lineage>
</organism>
<evidence type="ECO:0000313" key="1">
    <source>
        <dbReference type="EMBL" id="MBO7747357.1"/>
    </source>
</evidence>
<dbReference type="NCBIfam" id="TIGR01563">
    <property type="entry name" value="gp16_SPP1"/>
    <property type="match status" value="1"/>
</dbReference>
<dbReference type="EMBL" id="JAGGDJ010000032">
    <property type="protein sequence ID" value="MBO7747357.1"/>
    <property type="molecule type" value="Genomic_DNA"/>
</dbReference>
<comment type="caution">
    <text evidence="1">The sequence shown here is derived from an EMBL/GenBank/DDBJ whole genome shotgun (WGS) entry which is preliminary data.</text>
</comment>
<dbReference type="InterPro" id="IPR038666">
    <property type="entry name" value="SSP1_head-tail_sf"/>
</dbReference>
<dbReference type="Proteomes" id="UP000670947">
    <property type="component" value="Unassembled WGS sequence"/>
</dbReference>
<gene>
    <name evidence="1" type="ORF">I8J29_24535</name>
</gene>
<reference evidence="1 2" key="1">
    <citation type="submission" date="2021-03" db="EMBL/GenBank/DDBJ databases">
        <title>Paenibacillus artemisicola MWE-103 whole genome sequence.</title>
        <authorList>
            <person name="Ham Y.J."/>
        </authorList>
    </citation>
    <scope>NUCLEOTIDE SEQUENCE [LARGE SCALE GENOMIC DNA]</scope>
    <source>
        <strain evidence="1 2">MWE-103</strain>
    </source>
</reference>
<dbReference type="RefSeq" id="WP_208850061.1">
    <property type="nucleotide sequence ID" value="NZ_JAGGDJ010000032.1"/>
</dbReference>
<proteinExistence type="predicted"/>